<gene>
    <name evidence="7" type="ORF">NW755_009355</name>
</gene>
<dbReference type="PANTHER" id="PTHR46910:SF37">
    <property type="entry name" value="ZN(II)2CYS6 TRANSCRIPTION FACTOR (EUROFUNG)"/>
    <property type="match status" value="1"/>
</dbReference>
<comment type="caution">
    <text evidence="7">The sequence shown here is derived from an EMBL/GenBank/DDBJ whole genome shotgun (WGS) entry which is preliminary data.</text>
</comment>
<dbReference type="GO" id="GO:0003700">
    <property type="term" value="F:DNA-binding transcription factor activity"/>
    <property type="evidence" value="ECO:0007669"/>
    <property type="project" value="InterPro"/>
</dbReference>
<dbReference type="Proteomes" id="UP001152087">
    <property type="component" value="Unassembled WGS sequence"/>
</dbReference>
<protein>
    <recommendedName>
        <fullName evidence="9">Transcription factor domain-containing protein</fullName>
    </recommendedName>
</protein>
<evidence type="ECO:0000256" key="2">
    <source>
        <dbReference type="ARBA" id="ARBA00023015"/>
    </source>
</evidence>
<keyword evidence="4" id="KW-0804">Transcription</keyword>
<keyword evidence="5" id="KW-0539">Nucleus</keyword>
<evidence type="ECO:0000256" key="5">
    <source>
        <dbReference type="ARBA" id="ARBA00023242"/>
    </source>
</evidence>
<organism evidence="7 8">
    <name type="scientific">Fusarium falciforme</name>
    <dbReference type="NCBI Taxonomy" id="195108"/>
    <lineage>
        <taxon>Eukaryota</taxon>
        <taxon>Fungi</taxon>
        <taxon>Dikarya</taxon>
        <taxon>Ascomycota</taxon>
        <taxon>Pezizomycotina</taxon>
        <taxon>Sordariomycetes</taxon>
        <taxon>Hypocreomycetidae</taxon>
        <taxon>Hypocreales</taxon>
        <taxon>Nectriaceae</taxon>
        <taxon>Fusarium</taxon>
        <taxon>Fusarium solani species complex</taxon>
    </lineage>
</organism>
<reference evidence="7" key="1">
    <citation type="submission" date="2022-09" db="EMBL/GenBank/DDBJ databases">
        <title>Fusarium specimens isolated from Avocado Roots.</title>
        <authorList>
            <person name="Stajich J."/>
            <person name="Roper C."/>
            <person name="Heimlech-Rivalta G."/>
        </authorList>
    </citation>
    <scope>NUCLEOTIDE SEQUENCE</scope>
    <source>
        <strain evidence="7">A02</strain>
    </source>
</reference>
<accession>A0A9W8R3C4</accession>
<evidence type="ECO:0000256" key="6">
    <source>
        <dbReference type="SAM" id="MobiDB-lite"/>
    </source>
</evidence>
<sequence>MAMFMLGNADLHMASHLNTLALRAYQACEVSRSHKGFVETQSQLRVFWTLASLDIDLAFRIGIPPIISDLSDKDLPTENTSDPVGYPEVRGMNCGADIVRMRAELARIQLDTYRQLLSRSLTESRTIGSGSGKLESKYPFSVPAS</sequence>
<evidence type="ECO:0000313" key="8">
    <source>
        <dbReference type="Proteomes" id="UP001152087"/>
    </source>
</evidence>
<comment type="subcellular location">
    <subcellularLocation>
        <location evidence="1">Nucleus</location>
    </subcellularLocation>
</comment>
<dbReference type="PANTHER" id="PTHR46910">
    <property type="entry name" value="TRANSCRIPTION FACTOR PDR1"/>
    <property type="match status" value="1"/>
</dbReference>
<keyword evidence="3" id="KW-0238">DNA-binding</keyword>
<dbReference type="EMBL" id="JAOQAV010000028">
    <property type="protein sequence ID" value="KAJ4183816.1"/>
    <property type="molecule type" value="Genomic_DNA"/>
</dbReference>
<keyword evidence="2" id="KW-0805">Transcription regulation</keyword>
<dbReference type="GO" id="GO:0003677">
    <property type="term" value="F:DNA binding"/>
    <property type="evidence" value="ECO:0007669"/>
    <property type="project" value="UniProtKB-KW"/>
</dbReference>
<evidence type="ECO:0000313" key="7">
    <source>
        <dbReference type="EMBL" id="KAJ4183816.1"/>
    </source>
</evidence>
<dbReference type="AlphaFoldDB" id="A0A9W8R3C4"/>
<evidence type="ECO:0000256" key="3">
    <source>
        <dbReference type="ARBA" id="ARBA00023125"/>
    </source>
</evidence>
<evidence type="ECO:0008006" key="9">
    <source>
        <dbReference type="Google" id="ProtNLM"/>
    </source>
</evidence>
<evidence type="ECO:0000256" key="1">
    <source>
        <dbReference type="ARBA" id="ARBA00004123"/>
    </source>
</evidence>
<keyword evidence="8" id="KW-1185">Reference proteome</keyword>
<dbReference type="InterPro" id="IPR050987">
    <property type="entry name" value="AtrR-like"/>
</dbReference>
<name>A0A9W8R3C4_9HYPO</name>
<proteinExistence type="predicted"/>
<feature type="region of interest" description="Disordered" evidence="6">
    <location>
        <begin position="125"/>
        <end position="145"/>
    </location>
</feature>
<evidence type="ECO:0000256" key="4">
    <source>
        <dbReference type="ARBA" id="ARBA00023163"/>
    </source>
</evidence>
<dbReference type="GO" id="GO:0005634">
    <property type="term" value="C:nucleus"/>
    <property type="evidence" value="ECO:0007669"/>
    <property type="project" value="UniProtKB-SubCell"/>
</dbReference>
<dbReference type="CDD" id="cd12148">
    <property type="entry name" value="fungal_TF_MHR"/>
    <property type="match status" value="1"/>
</dbReference>